<evidence type="ECO:0000256" key="9">
    <source>
        <dbReference type="ARBA" id="ARBA00023235"/>
    </source>
</evidence>
<dbReference type="Pfam" id="PF00085">
    <property type="entry name" value="Thioredoxin"/>
    <property type="match status" value="2"/>
</dbReference>
<evidence type="ECO:0000313" key="15">
    <source>
        <dbReference type="EMBL" id="BES92961.1"/>
    </source>
</evidence>
<dbReference type="SUPFAM" id="SSF52833">
    <property type="entry name" value="Thioredoxin-like"/>
    <property type="match status" value="3"/>
</dbReference>
<feature type="domain" description="Thioredoxin" evidence="14">
    <location>
        <begin position="11"/>
        <end position="136"/>
    </location>
</feature>
<comment type="subcellular location">
    <subcellularLocation>
        <location evidence="2">Endoplasmic reticulum lumen</location>
    </subcellularLocation>
</comment>
<dbReference type="InterPro" id="IPR017937">
    <property type="entry name" value="Thioredoxin_CS"/>
</dbReference>
<accession>A0ABN7AL48</accession>
<feature type="signal peptide" evidence="13">
    <location>
        <begin position="1"/>
        <end position="17"/>
    </location>
</feature>
<dbReference type="PANTHER" id="PTHR45815:SF3">
    <property type="entry name" value="PROTEIN DISULFIDE-ISOMERASE A6"/>
    <property type="match status" value="1"/>
</dbReference>
<dbReference type="InterPro" id="IPR036249">
    <property type="entry name" value="Thioredoxin-like_sf"/>
</dbReference>
<evidence type="ECO:0000256" key="13">
    <source>
        <dbReference type="SAM" id="SignalP"/>
    </source>
</evidence>
<keyword evidence="7" id="KW-0256">Endoplasmic reticulum</keyword>
<feature type="domain" description="Thioredoxin" evidence="14">
    <location>
        <begin position="137"/>
        <end position="264"/>
    </location>
</feature>
<dbReference type="CDD" id="cd03001">
    <property type="entry name" value="PDI_a_P5"/>
    <property type="match status" value="1"/>
</dbReference>
<feature type="chain" id="PRO_5045593350" description="protein disulfide-isomerase" evidence="13">
    <location>
        <begin position="18"/>
        <end position="430"/>
    </location>
</feature>
<name>A0ABN7AL48_9HEMI</name>
<gene>
    <name evidence="15" type="ORF">NTJ_05770</name>
</gene>
<dbReference type="InterPro" id="IPR013766">
    <property type="entry name" value="Thioredoxin_domain"/>
</dbReference>
<organism evidence="15 16">
    <name type="scientific">Nesidiocoris tenuis</name>
    <dbReference type="NCBI Taxonomy" id="355587"/>
    <lineage>
        <taxon>Eukaryota</taxon>
        <taxon>Metazoa</taxon>
        <taxon>Ecdysozoa</taxon>
        <taxon>Arthropoda</taxon>
        <taxon>Hexapoda</taxon>
        <taxon>Insecta</taxon>
        <taxon>Pterygota</taxon>
        <taxon>Neoptera</taxon>
        <taxon>Paraneoptera</taxon>
        <taxon>Hemiptera</taxon>
        <taxon>Heteroptera</taxon>
        <taxon>Panheteroptera</taxon>
        <taxon>Cimicomorpha</taxon>
        <taxon>Miridae</taxon>
        <taxon>Dicyphina</taxon>
        <taxon>Nesidiocoris</taxon>
    </lineage>
</organism>
<comment type="catalytic activity">
    <reaction evidence="1">
        <text>Catalyzes the rearrangement of -S-S- bonds in proteins.</text>
        <dbReference type="EC" id="5.3.4.1"/>
    </reaction>
</comment>
<keyword evidence="6" id="KW-0677">Repeat</keyword>
<keyword evidence="9" id="KW-0413">Isomerase</keyword>
<dbReference type="Gene3D" id="3.40.30.10">
    <property type="entry name" value="Glutaredoxin"/>
    <property type="match status" value="2"/>
</dbReference>
<evidence type="ECO:0000256" key="6">
    <source>
        <dbReference type="ARBA" id="ARBA00022737"/>
    </source>
</evidence>
<evidence type="ECO:0000256" key="2">
    <source>
        <dbReference type="ARBA" id="ARBA00004319"/>
    </source>
</evidence>
<dbReference type="InterPro" id="IPR057305">
    <property type="entry name" value="Thioredox_PDIA6_C"/>
</dbReference>
<evidence type="ECO:0000256" key="12">
    <source>
        <dbReference type="SAM" id="MobiDB-lite"/>
    </source>
</evidence>
<keyword evidence="8" id="KW-1015">Disulfide bond</keyword>
<protein>
    <recommendedName>
        <fullName evidence="4">protein disulfide-isomerase</fullName>
        <ecNumber evidence="4">5.3.4.1</ecNumber>
    </recommendedName>
</protein>
<dbReference type="EMBL" id="AP028912">
    <property type="protein sequence ID" value="BES92961.1"/>
    <property type="molecule type" value="Genomic_DNA"/>
</dbReference>
<dbReference type="PANTHER" id="PTHR45815">
    <property type="entry name" value="PROTEIN DISULFIDE-ISOMERASE A6"/>
    <property type="match status" value="1"/>
</dbReference>
<dbReference type="Proteomes" id="UP001307889">
    <property type="component" value="Chromosome 4"/>
</dbReference>
<comment type="similarity">
    <text evidence="3 11">Belongs to the protein disulfide isomerase family.</text>
</comment>
<evidence type="ECO:0000256" key="8">
    <source>
        <dbReference type="ARBA" id="ARBA00023157"/>
    </source>
</evidence>
<evidence type="ECO:0000313" key="16">
    <source>
        <dbReference type="Proteomes" id="UP001307889"/>
    </source>
</evidence>
<evidence type="ECO:0000256" key="4">
    <source>
        <dbReference type="ARBA" id="ARBA00012723"/>
    </source>
</evidence>
<evidence type="ECO:0000256" key="7">
    <source>
        <dbReference type="ARBA" id="ARBA00022824"/>
    </source>
</evidence>
<keyword evidence="10" id="KW-0676">Redox-active center</keyword>
<reference evidence="15 16" key="1">
    <citation type="submission" date="2023-09" db="EMBL/GenBank/DDBJ databases">
        <title>Nesidiocoris tenuis whole genome shotgun sequence.</title>
        <authorList>
            <person name="Shibata T."/>
            <person name="Shimoda M."/>
            <person name="Kobayashi T."/>
            <person name="Uehara T."/>
        </authorList>
    </citation>
    <scope>NUCLEOTIDE SEQUENCE [LARGE SCALE GENOMIC DNA]</scope>
    <source>
        <strain evidence="15 16">Japan</strain>
    </source>
</reference>
<proteinExistence type="inferred from homology"/>
<feature type="region of interest" description="Disordered" evidence="12">
    <location>
        <begin position="393"/>
        <end position="430"/>
    </location>
</feature>
<dbReference type="CDD" id="cd02961">
    <property type="entry name" value="PDI_a_family"/>
    <property type="match status" value="1"/>
</dbReference>
<evidence type="ECO:0000256" key="11">
    <source>
        <dbReference type="RuleBase" id="RU004208"/>
    </source>
</evidence>
<dbReference type="PROSITE" id="PS51352">
    <property type="entry name" value="THIOREDOXIN_2"/>
    <property type="match status" value="2"/>
</dbReference>
<dbReference type="PROSITE" id="PS00194">
    <property type="entry name" value="THIOREDOXIN_1"/>
    <property type="match status" value="1"/>
</dbReference>
<evidence type="ECO:0000256" key="10">
    <source>
        <dbReference type="ARBA" id="ARBA00023284"/>
    </source>
</evidence>
<evidence type="ECO:0000256" key="1">
    <source>
        <dbReference type="ARBA" id="ARBA00001182"/>
    </source>
</evidence>
<dbReference type="PRINTS" id="PR00421">
    <property type="entry name" value="THIOREDOXIN"/>
</dbReference>
<keyword evidence="5 13" id="KW-0732">Signal</keyword>
<dbReference type="InterPro" id="IPR005788">
    <property type="entry name" value="PDI_thioredoxin-like_dom"/>
</dbReference>
<dbReference type="NCBIfam" id="TIGR01126">
    <property type="entry name" value="pdi_dom"/>
    <property type="match status" value="1"/>
</dbReference>
<evidence type="ECO:0000259" key="14">
    <source>
        <dbReference type="PROSITE" id="PS51352"/>
    </source>
</evidence>
<sequence length="430" mass="47732">MELHVFLLATIVATSSASDLIFSKNSKNVVELTPDNWKEKVENSNRYWVVVFYAPWCGHSKNLVPEIEKISKLYSGLIDFGAFDADKYQDFRKRYSLKGFPNVLLFGADKSKPISYPSSSSRTAGELSRFVLKHITEKVNSAFPQEKPPPPKDEVVELTDSNFDKLVLNSEDLWLVEFYAPWCGHCKNLAPQWAEAARQLAGKVKLGALDATVHTSKAGQYRIQGYPTIKFFSPGSKSSSDAEDYNGGRTAGDIVTFALNKLSQNVKPPEIKQILSETDLEEACEQPLCVISVLPHILDCNAACRNEYLKTLQTMGDKYKQKMWGWVWAEAGAQPDVESALEIGGFGYPAMAVLNAKKMKFSILRGSFSSDGINEFLRELSYGRGSTAVLRGGKLPTATQSQPWDGKDGELPADDDIDLSDVNLDDKDEL</sequence>
<dbReference type="EC" id="5.3.4.1" evidence="4"/>
<evidence type="ECO:0000256" key="5">
    <source>
        <dbReference type="ARBA" id="ARBA00022729"/>
    </source>
</evidence>
<dbReference type="CDD" id="cd02983">
    <property type="entry name" value="P5_C"/>
    <property type="match status" value="1"/>
</dbReference>
<dbReference type="Pfam" id="PF24541">
    <property type="entry name" value="Thioredox_PDIA6_C"/>
    <property type="match status" value="1"/>
</dbReference>
<keyword evidence="16" id="KW-1185">Reference proteome</keyword>
<evidence type="ECO:0000256" key="3">
    <source>
        <dbReference type="ARBA" id="ARBA00006347"/>
    </source>
</evidence>